<accession>A0A2P2QWW3</accession>
<name>A0A2P2QWW3_RHIMU</name>
<reference evidence="1" key="1">
    <citation type="submission" date="2018-02" db="EMBL/GenBank/DDBJ databases">
        <title>Rhizophora mucronata_Transcriptome.</title>
        <authorList>
            <person name="Meera S.P."/>
            <person name="Sreeshan A."/>
            <person name="Augustine A."/>
        </authorList>
    </citation>
    <scope>NUCLEOTIDE SEQUENCE</scope>
    <source>
        <tissue evidence="1">Leaf</tissue>
    </source>
</reference>
<dbReference type="EMBL" id="GGEC01091008">
    <property type="protein sequence ID" value="MBX71492.1"/>
    <property type="molecule type" value="Transcribed_RNA"/>
</dbReference>
<sequence>MVPSHGYLIKYQKPCHLVFMITDRSISVKEHVVTFSSPNHYFALKYI</sequence>
<dbReference type="AlphaFoldDB" id="A0A2P2QWW3"/>
<organism evidence="1">
    <name type="scientific">Rhizophora mucronata</name>
    <name type="common">Asiatic mangrove</name>
    <dbReference type="NCBI Taxonomy" id="61149"/>
    <lineage>
        <taxon>Eukaryota</taxon>
        <taxon>Viridiplantae</taxon>
        <taxon>Streptophyta</taxon>
        <taxon>Embryophyta</taxon>
        <taxon>Tracheophyta</taxon>
        <taxon>Spermatophyta</taxon>
        <taxon>Magnoliopsida</taxon>
        <taxon>eudicotyledons</taxon>
        <taxon>Gunneridae</taxon>
        <taxon>Pentapetalae</taxon>
        <taxon>rosids</taxon>
        <taxon>fabids</taxon>
        <taxon>Malpighiales</taxon>
        <taxon>Rhizophoraceae</taxon>
        <taxon>Rhizophora</taxon>
    </lineage>
</organism>
<protein>
    <submittedName>
        <fullName evidence="1">Uncharacterized protein</fullName>
    </submittedName>
</protein>
<proteinExistence type="predicted"/>
<evidence type="ECO:0000313" key="1">
    <source>
        <dbReference type="EMBL" id="MBX71492.1"/>
    </source>
</evidence>